<protein>
    <submittedName>
        <fullName evidence="1">Uncharacterized protein</fullName>
    </submittedName>
</protein>
<reference evidence="1" key="1">
    <citation type="submission" date="2014-09" db="EMBL/GenBank/DDBJ databases">
        <authorList>
            <person name="Magalhaes I.L.F."/>
            <person name="Oliveira U."/>
            <person name="Santos F.R."/>
            <person name="Vidigal T.H.D.A."/>
            <person name="Brescovit A.D."/>
            <person name="Santos A.J."/>
        </authorList>
    </citation>
    <scope>NUCLEOTIDE SEQUENCE</scope>
    <source>
        <tissue evidence="1">Shoot tissue taken approximately 20 cm above the soil surface</tissue>
    </source>
</reference>
<dbReference type="AlphaFoldDB" id="A0A0A8Z0W4"/>
<evidence type="ECO:0000313" key="1">
    <source>
        <dbReference type="EMBL" id="JAD31328.1"/>
    </source>
</evidence>
<proteinExistence type="predicted"/>
<dbReference type="EMBL" id="GBRH01266567">
    <property type="protein sequence ID" value="JAD31328.1"/>
    <property type="molecule type" value="Transcribed_RNA"/>
</dbReference>
<organism evidence="1">
    <name type="scientific">Arundo donax</name>
    <name type="common">Giant reed</name>
    <name type="synonym">Donax arundinaceus</name>
    <dbReference type="NCBI Taxonomy" id="35708"/>
    <lineage>
        <taxon>Eukaryota</taxon>
        <taxon>Viridiplantae</taxon>
        <taxon>Streptophyta</taxon>
        <taxon>Embryophyta</taxon>
        <taxon>Tracheophyta</taxon>
        <taxon>Spermatophyta</taxon>
        <taxon>Magnoliopsida</taxon>
        <taxon>Liliopsida</taxon>
        <taxon>Poales</taxon>
        <taxon>Poaceae</taxon>
        <taxon>PACMAD clade</taxon>
        <taxon>Arundinoideae</taxon>
        <taxon>Arundineae</taxon>
        <taxon>Arundo</taxon>
    </lineage>
</organism>
<name>A0A0A8Z0W4_ARUDO</name>
<accession>A0A0A8Z0W4</accession>
<reference evidence="1" key="2">
    <citation type="journal article" date="2015" name="Data Brief">
        <title>Shoot transcriptome of the giant reed, Arundo donax.</title>
        <authorList>
            <person name="Barrero R.A."/>
            <person name="Guerrero F.D."/>
            <person name="Moolhuijzen P."/>
            <person name="Goolsby J.A."/>
            <person name="Tidwell J."/>
            <person name="Bellgard S.E."/>
            <person name="Bellgard M.I."/>
        </authorList>
    </citation>
    <scope>NUCLEOTIDE SEQUENCE</scope>
    <source>
        <tissue evidence="1">Shoot tissue taken approximately 20 cm above the soil surface</tissue>
    </source>
</reference>
<sequence>MMKNIKSWFKSLRYYHPSASRFQSISQGLFRGRLPMMRSSDVRQ</sequence>